<feature type="transmembrane region" description="Helical" evidence="6">
    <location>
        <begin position="171"/>
        <end position="190"/>
    </location>
</feature>
<reference evidence="8 9" key="1">
    <citation type="submission" date="2019-12" db="EMBL/GenBank/DDBJ databases">
        <title>Sporaefaciens musculi gen. nov., sp. nov., a novel bacterium isolated from the caecum of an obese mouse.</title>
        <authorList>
            <person name="Rasmussen T.S."/>
            <person name="Streidl T."/>
            <person name="Hitch T.C.A."/>
            <person name="Wortmann E."/>
            <person name="Deptula P."/>
            <person name="Hansen M."/>
            <person name="Nielsen D.S."/>
            <person name="Clavel T."/>
            <person name="Vogensen F.K."/>
        </authorList>
    </citation>
    <scope>NUCLEOTIDE SEQUENCE [LARGE SCALE GENOMIC DNA]</scope>
    <source>
        <strain evidence="8 9">WCA-9-b2</strain>
    </source>
</reference>
<protein>
    <submittedName>
        <fullName evidence="8">DUF2179 domain-containing protein</fullName>
    </submittedName>
</protein>
<evidence type="ECO:0000313" key="9">
    <source>
        <dbReference type="Proteomes" id="UP000460412"/>
    </source>
</evidence>
<dbReference type="Pfam" id="PF10035">
    <property type="entry name" value="DUF2179"/>
    <property type="match status" value="1"/>
</dbReference>
<proteinExistence type="predicted"/>
<dbReference type="Proteomes" id="UP000460412">
    <property type="component" value="Unassembled WGS sequence"/>
</dbReference>
<evidence type="ECO:0000259" key="7">
    <source>
        <dbReference type="Pfam" id="PF10035"/>
    </source>
</evidence>
<comment type="subcellular location">
    <subcellularLocation>
        <location evidence="1">Cell membrane</location>
        <topology evidence="1">Multi-pass membrane protein</topology>
    </subcellularLocation>
</comment>
<accession>A0A7X3MKJ9</accession>
<dbReference type="GO" id="GO:0005886">
    <property type="term" value="C:plasma membrane"/>
    <property type="evidence" value="ECO:0007669"/>
    <property type="project" value="UniProtKB-SubCell"/>
</dbReference>
<keyword evidence="4 6" id="KW-1133">Transmembrane helix</keyword>
<evidence type="ECO:0000256" key="2">
    <source>
        <dbReference type="ARBA" id="ARBA00022475"/>
    </source>
</evidence>
<keyword evidence="9" id="KW-1185">Reference proteome</keyword>
<organism evidence="8 9">
    <name type="scientific">Sporofaciens musculi</name>
    <dbReference type="NCBI Taxonomy" id="2681861"/>
    <lineage>
        <taxon>Bacteria</taxon>
        <taxon>Bacillati</taxon>
        <taxon>Bacillota</taxon>
        <taxon>Clostridia</taxon>
        <taxon>Lachnospirales</taxon>
        <taxon>Lachnospiraceae</taxon>
        <taxon>Sporofaciens</taxon>
    </lineage>
</organism>
<evidence type="ECO:0000256" key="3">
    <source>
        <dbReference type="ARBA" id="ARBA00022692"/>
    </source>
</evidence>
<dbReference type="InterPro" id="IPR019264">
    <property type="entry name" value="DUF2179"/>
</dbReference>
<dbReference type="InterPro" id="IPR051461">
    <property type="entry name" value="UPF0750_membrane"/>
</dbReference>
<keyword evidence="5 6" id="KW-0472">Membrane</keyword>
<name>A0A7X3MKJ9_9FIRM</name>
<dbReference type="PIRSF" id="PIRSF006483">
    <property type="entry name" value="Membrane_protein_YitT"/>
    <property type="match status" value="1"/>
</dbReference>
<dbReference type="Pfam" id="PF02588">
    <property type="entry name" value="YitT_membrane"/>
    <property type="match status" value="1"/>
</dbReference>
<keyword evidence="3 6" id="KW-0812">Transmembrane</keyword>
<gene>
    <name evidence="8" type="ORF">GN277_22780</name>
</gene>
<dbReference type="AlphaFoldDB" id="A0A7X3MKJ9"/>
<comment type="caution">
    <text evidence="8">The sequence shown here is derived from an EMBL/GenBank/DDBJ whole genome shotgun (WGS) entry which is preliminary data.</text>
</comment>
<keyword evidence="2" id="KW-1003">Cell membrane</keyword>
<dbReference type="EMBL" id="WUQX01000001">
    <property type="protein sequence ID" value="MXP78075.1"/>
    <property type="molecule type" value="Genomic_DNA"/>
</dbReference>
<feature type="transmembrane region" description="Helical" evidence="6">
    <location>
        <begin position="53"/>
        <end position="79"/>
    </location>
</feature>
<dbReference type="PANTHER" id="PTHR33545:SF5">
    <property type="entry name" value="UPF0750 MEMBRANE PROTEIN YITT"/>
    <property type="match status" value="1"/>
</dbReference>
<sequence length="282" mass="30642">MNTVLSLISVIVGNFLYALTVKLFLLPAGLVTGGTTGIALTVNYLTDFSISSFVLIFNITMLALGFFCLGKAFAATTLASTFLYPLSLELLDQVLGDYILTQDILLCTIFSGLGIGMALGIVIRSGASTGGMDIPPLVLQKTVRLPVSITMYAFDVCILLSQALFRPAENILYGVVLVLIYTLVLDKMLLMGATRTEIKVISDKSDEIRDAILTQIDRGVTILNGESGYLHNPSPVILSVISNRELPKVEKLIHNIDPESFIVVSRVSEVRGRGFSQKKLYQ</sequence>
<dbReference type="InterPro" id="IPR003740">
    <property type="entry name" value="YitT"/>
</dbReference>
<dbReference type="PANTHER" id="PTHR33545">
    <property type="entry name" value="UPF0750 MEMBRANE PROTEIN YITT-RELATED"/>
    <property type="match status" value="1"/>
</dbReference>
<dbReference type="CDD" id="cd16380">
    <property type="entry name" value="YitT_C"/>
    <property type="match status" value="1"/>
</dbReference>
<evidence type="ECO:0000256" key="1">
    <source>
        <dbReference type="ARBA" id="ARBA00004651"/>
    </source>
</evidence>
<dbReference type="Gene3D" id="3.30.70.120">
    <property type="match status" value="1"/>
</dbReference>
<dbReference type="RefSeq" id="WP_159754156.1">
    <property type="nucleotide sequence ID" value="NZ_CASZNZ010000051.1"/>
</dbReference>
<feature type="transmembrane region" description="Helical" evidence="6">
    <location>
        <begin position="99"/>
        <end position="123"/>
    </location>
</feature>
<evidence type="ECO:0000256" key="4">
    <source>
        <dbReference type="ARBA" id="ARBA00022989"/>
    </source>
</evidence>
<evidence type="ECO:0000313" key="8">
    <source>
        <dbReference type="EMBL" id="MXP78075.1"/>
    </source>
</evidence>
<dbReference type="InterPro" id="IPR015867">
    <property type="entry name" value="N-reg_PII/ATP_PRibTrfase_C"/>
</dbReference>
<evidence type="ECO:0000256" key="6">
    <source>
        <dbReference type="SAM" id="Phobius"/>
    </source>
</evidence>
<feature type="transmembrane region" description="Helical" evidence="6">
    <location>
        <begin position="143"/>
        <end position="165"/>
    </location>
</feature>
<feature type="domain" description="DUF2179" evidence="7">
    <location>
        <begin position="218"/>
        <end position="272"/>
    </location>
</feature>
<evidence type="ECO:0000256" key="5">
    <source>
        <dbReference type="ARBA" id="ARBA00023136"/>
    </source>
</evidence>